<gene>
    <name evidence="7" type="ORF">GIB67_025131</name>
</gene>
<evidence type="ECO:0000256" key="1">
    <source>
        <dbReference type="ARBA" id="ARBA00004141"/>
    </source>
</evidence>
<reference evidence="7 8" key="1">
    <citation type="journal article" date="2020" name="IScience">
        <title>Genome Sequencing of the Endangered Kingdonia uniflora (Circaeasteraceae, Ranunculales) Reveals Potential Mechanisms of Evolutionary Specialization.</title>
        <authorList>
            <person name="Sun Y."/>
            <person name="Deng T."/>
            <person name="Zhang A."/>
            <person name="Moore M.J."/>
            <person name="Landis J.B."/>
            <person name="Lin N."/>
            <person name="Zhang H."/>
            <person name="Zhang X."/>
            <person name="Huang J."/>
            <person name="Zhang X."/>
            <person name="Sun H."/>
            <person name="Wang H."/>
        </authorList>
    </citation>
    <scope>NUCLEOTIDE SEQUENCE [LARGE SCALE GENOMIC DNA]</scope>
    <source>
        <strain evidence="7">TB1705</strain>
        <tissue evidence="7">Leaf</tissue>
    </source>
</reference>
<evidence type="ECO:0008006" key="9">
    <source>
        <dbReference type="Google" id="ProtNLM"/>
    </source>
</evidence>
<feature type="transmembrane region" description="Helical" evidence="6">
    <location>
        <begin position="337"/>
        <end position="359"/>
    </location>
</feature>
<dbReference type="Gene3D" id="1.20.1250.20">
    <property type="entry name" value="MFS general substrate transporter like domains"/>
    <property type="match status" value="1"/>
</dbReference>
<feature type="transmembrane region" description="Helical" evidence="6">
    <location>
        <begin position="183"/>
        <end position="204"/>
    </location>
</feature>
<dbReference type="OrthoDB" id="8904098at2759"/>
<keyword evidence="8" id="KW-1185">Reference proteome</keyword>
<dbReference type="SUPFAM" id="SSF103473">
    <property type="entry name" value="MFS general substrate transporter"/>
    <property type="match status" value="1"/>
</dbReference>
<dbReference type="Proteomes" id="UP000541444">
    <property type="component" value="Unassembled WGS sequence"/>
</dbReference>
<keyword evidence="5 6" id="KW-0472">Membrane</keyword>
<feature type="transmembrane region" description="Helical" evidence="6">
    <location>
        <begin position="508"/>
        <end position="526"/>
    </location>
</feature>
<dbReference type="AlphaFoldDB" id="A0A7J7N809"/>
<dbReference type="InterPro" id="IPR000109">
    <property type="entry name" value="POT_fam"/>
</dbReference>
<keyword evidence="4 6" id="KW-1133">Transmembrane helix</keyword>
<protein>
    <recommendedName>
        <fullName evidence="9">NPF family transporter</fullName>
    </recommendedName>
</protein>
<feature type="transmembrane region" description="Helical" evidence="6">
    <location>
        <begin position="425"/>
        <end position="444"/>
    </location>
</feature>
<evidence type="ECO:0000256" key="6">
    <source>
        <dbReference type="SAM" id="Phobius"/>
    </source>
</evidence>
<dbReference type="GO" id="GO:0042937">
    <property type="term" value="F:tripeptide transmembrane transporter activity"/>
    <property type="evidence" value="ECO:0007669"/>
    <property type="project" value="InterPro"/>
</dbReference>
<comment type="subcellular location">
    <subcellularLocation>
        <location evidence="1">Membrane</location>
        <topology evidence="1">Multi-pass membrane protein</topology>
    </subcellularLocation>
</comment>
<dbReference type="EMBL" id="JACGCM010000999">
    <property type="protein sequence ID" value="KAF6163267.1"/>
    <property type="molecule type" value="Genomic_DNA"/>
</dbReference>
<dbReference type="GO" id="GO:0071916">
    <property type="term" value="F:dipeptide transmembrane transporter activity"/>
    <property type="evidence" value="ECO:0007669"/>
    <property type="project" value="InterPro"/>
</dbReference>
<dbReference type="GO" id="GO:0016020">
    <property type="term" value="C:membrane"/>
    <property type="evidence" value="ECO:0007669"/>
    <property type="project" value="UniProtKB-SubCell"/>
</dbReference>
<proteinExistence type="inferred from homology"/>
<dbReference type="Pfam" id="PF00854">
    <property type="entry name" value="PTR2"/>
    <property type="match status" value="1"/>
</dbReference>
<evidence type="ECO:0000256" key="4">
    <source>
        <dbReference type="ARBA" id="ARBA00022989"/>
    </source>
</evidence>
<feature type="transmembrane region" description="Helical" evidence="6">
    <location>
        <begin position="84"/>
        <end position="106"/>
    </location>
</feature>
<name>A0A7J7N809_9MAGN</name>
<dbReference type="CDD" id="cd17417">
    <property type="entry name" value="MFS_NPF5"/>
    <property type="match status" value="1"/>
</dbReference>
<feature type="transmembrane region" description="Helical" evidence="6">
    <location>
        <begin position="297"/>
        <end position="317"/>
    </location>
</feature>
<evidence type="ECO:0000313" key="7">
    <source>
        <dbReference type="EMBL" id="KAF6163267.1"/>
    </source>
</evidence>
<feature type="transmembrane region" description="Helical" evidence="6">
    <location>
        <begin position="380"/>
        <end position="400"/>
    </location>
</feature>
<dbReference type="InterPro" id="IPR044739">
    <property type="entry name" value="NRT1/PTR"/>
</dbReference>
<organism evidence="7 8">
    <name type="scientific">Kingdonia uniflora</name>
    <dbReference type="NCBI Taxonomy" id="39325"/>
    <lineage>
        <taxon>Eukaryota</taxon>
        <taxon>Viridiplantae</taxon>
        <taxon>Streptophyta</taxon>
        <taxon>Embryophyta</taxon>
        <taxon>Tracheophyta</taxon>
        <taxon>Spermatophyta</taxon>
        <taxon>Magnoliopsida</taxon>
        <taxon>Ranunculales</taxon>
        <taxon>Circaeasteraceae</taxon>
        <taxon>Kingdonia</taxon>
    </lineage>
</organism>
<dbReference type="PANTHER" id="PTHR11654">
    <property type="entry name" value="OLIGOPEPTIDE TRANSPORTER-RELATED"/>
    <property type="match status" value="1"/>
</dbReference>
<feature type="transmembrane region" description="Helical" evidence="6">
    <location>
        <begin position="465"/>
        <end position="488"/>
    </location>
</feature>
<comment type="caution">
    <text evidence="7">The sequence shown here is derived from an EMBL/GenBank/DDBJ whole genome shotgun (WGS) entry which is preliminary data.</text>
</comment>
<sequence>MEISLEQEPAKGGWKSSIYIIGVEVAERFAFYGIAGNLITYLTKVLHESIAKAAKNVNIWLGVSAILPLLGAFIADAYVGRFKIILFASLIYILGLVMLTLSVSVIPSRFRKTSFFLSLYLVAIGEGGHKPCVQTFGADQFDEDKAEEKKAKSSFFNWWYFGICGGASSAMLLVYYVQDYVGWQAGFGISAIAMGVALILFLLGRKLYRQEILRGSPLTRIVQVFIAASRKQHLVGVNDGNPNSCEEGEDPMPRILPQTKEFKCLNKAAIVDEIDASSVTKNNWRLCSTTQVEEAKLVLRLVPIWLSCLMYAVVFAQVSTFFTKQGSTMDRKITHDFHVPAASLQVVTGFVVMLIIPVYDRVIVPFIRKFTGFQSGIAMLQRIGIGIFISIIVMVVAALVESRRVRVARDHGLLDQPNTTLPMRIWWLLPQYVIIGIADVFTIVGLQELFYSQMPDGMRSIGSAVYLSVLGVGSFLSSAIISIVESASSRYGDEWLGNNLNKAHLDDYYWVLAGLSTLWLGLFVVLSKSYVYKS</sequence>
<evidence type="ECO:0000256" key="5">
    <source>
        <dbReference type="ARBA" id="ARBA00023136"/>
    </source>
</evidence>
<feature type="transmembrane region" description="Helical" evidence="6">
    <location>
        <begin position="158"/>
        <end position="177"/>
    </location>
</feature>
<evidence type="ECO:0000313" key="8">
    <source>
        <dbReference type="Proteomes" id="UP000541444"/>
    </source>
</evidence>
<evidence type="ECO:0000256" key="3">
    <source>
        <dbReference type="ARBA" id="ARBA00022692"/>
    </source>
</evidence>
<evidence type="ECO:0000256" key="2">
    <source>
        <dbReference type="ARBA" id="ARBA00005982"/>
    </source>
</evidence>
<accession>A0A7J7N809</accession>
<dbReference type="InterPro" id="IPR036259">
    <property type="entry name" value="MFS_trans_sf"/>
</dbReference>
<feature type="transmembrane region" description="Helical" evidence="6">
    <location>
        <begin position="59"/>
        <end position="78"/>
    </location>
</feature>
<comment type="similarity">
    <text evidence="2">Belongs to the major facilitator superfamily. Proton-dependent oligopeptide transporter (POT/PTR) (TC 2.A.17) family.</text>
</comment>
<keyword evidence="3 6" id="KW-0812">Transmembrane</keyword>